<protein>
    <recommendedName>
        <fullName evidence="10">Elongation of fatty acids protein</fullName>
        <ecNumber evidence="10">2.3.1.-</ecNumber>
    </recommendedName>
</protein>
<evidence type="ECO:0000313" key="12">
    <source>
        <dbReference type="Proteomes" id="UP000002195"/>
    </source>
</evidence>
<keyword evidence="7 10" id="KW-0443">Lipid metabolism</keyword>
<feature type="transmembrane region" description="Helical" evidence="10">
    <location>
        <begin position="67"/>
        <end position="90"/>
    </location>
</feature>
<dbReference type="PaxDb" id="44689-DDB0252837"/>
<dbReference type="Proteomes" id="UP000002195">
    <property type="component" value="Unassembled WGS sequence"/>
</dbReference>
<dbReference type="GO" id="GO:0019367">
    <property type="term" value="P:fatty acid elongation, saturated fatty acid"/>
    <property type="evidence" value="ECO:0000318"/>
    <property type="project" value="GO_Central"/>
</dbReference>
<keyword evidence="12" id="KW-1185">Reference proteome</keyword>
<comment type="caution">
    <text evidence="11">The sequence shown here is derived from an EMBL/GenBank/DDBJ whole genome shotgun (WGS) entry which is preliminary data.</text>
</comment>
<dbReference type="EC" id="2.3.1.-" evidence="10"/>
<evidence type="ECO:0000256" key="2">
    <source>
        <dbReference type="ARBA" id="ARBA00022516"/>
    </source>
</evidence>
<proteinExistence type="inferred from homology"/>
<keyword evidence="4 10" id="KW-0812">Transmembrane</keyword>
<dbReference type="SMR" id="C7FZW5"/>
<comment type="similarity">
    <text evidence="10">Belongs to the ELO family.</text>
</comment>
<dbReference type="GO" id="GO:0009922">
    <property type="term" value="F:fatty acid elongase activity"/>
    <property type="evidence" value="ECO:0000318"/>
    <property type="project" value="GO_Central"/>
</dbReference>
<dbReference type="PANTHER" id="PTHR11157">
    <property type="entry name" value="FATTY ACID ACYL TRANSFERASE-RELATED"/>
    <property type="match status" value="1"/>
</dbReference>
<dbReference type="Reactome" id="R-DDI-2046106">
    <property type="pathway name" value="alpha-linolenic acid (ALA) metabolism"/>
</dbReference>
<dbReference type="InParanoid" id="C7FZW5"/>
<dbReference type="Reactome" id="R-DDI-75876">
    <property type="pathway name" value="Synthesis of very long-chain fatty acyl-CoAs"/>
</dbReference>
<feature type="transmembrane region" description="Helical" evidence="10">
    <location>
        <begin position="199"/>
        <end position="217"/>
    </location>
</feature>
<dbReference type="OMA" id="YSTTRHR"/>
<evidence type="ECO:0000256" key="7">
    <source>
        <dbReference type="ARBA" id="ARBA00023098"/>
    </source>
</evidence>
<keyword evidence="5 10" id="KW-0276">Fatty acid metabolism</keyword>
<dbReference type="GO" id="GO:0005789">
    <property type="term" value="C:endoplasmic reticulum membrane"/>
    <property type="evidence" value="ECO:0000318"/>
    <property type="project" value="GO_Central"/>
</dbReference>
<evidence type="ECO:0000313" key="11">
    <source>
        <dbReference type="EMBL" id="EEU04154.1"/>
    </source>
</evidence>
<dbReference type="PANTHER" id="PTHR11157:SF126">
    <property type="entry name" value="ELONGATION OF VERY LONG CHAIN FATTY ACIDS PROTEIN"/>
    <property type="match status" value="1"/>
</dbReference>
<dbReference type="GO" id="GO:0034625">
    <property type="term" value="P:fatty acid elongation, monounsaturated fatty acid"/>
    <property type="evidence" value="ECO:0000318"/>
    <property type="project" value="GO_Central"/>
</dbReference>
<reference evidence="11 12" key="1">
    <citation type="journal article" date="2005" name="Nature">
        <title>The genome of the social amoeba Dictyostelium discoideum.</title>
        <authorList>
            <consortium name="The Dictyostelium discoideum Sequencing Consortium"/>
            <person name="Eichinger L."/>
            <person name="Pachebat J.A."/>
            <person name="Glockner G."/>
            <person name="Rajandream M.A."/>
            <person name="Sucgang R."/>
            <person name="Berriman M."/>
            <person name="Song J."/>
            <person name="Olsen R."/>
            <person name="Szafranski K."/>
            <person name="Xu Q."/>
            <person name="Tunggal B."/>
            <person name="Kummerfeld S."/>
            <person name="Madera M."/>
            <person name="Konfortov B.A."/>
            <person name="Rivero F."/>
            <person name="Bankier A.T."/>
            <person name="Lehmann R."/>
            <person name="Hamlin N."/>
            <person name="Davies R."/>
            <person name="Gaudet P."/>
            <person name="Fey P."/>
            <person name="Pilcher K."/>
            <person name="Chen G."/>
            <person name="Saunders D."/>
            <person name="Sodergren E."/>
            <person name="Davis P."/>
            <person name="Kerhornou A."/>
            <person name="Nie X."/>
            <person name="Hall N."/>
            <person name="Anjard C."/>
            <person name="Hemphill L."/>
            <person name="Bason N."/>
            <person name="Farbrother P."/>
            <person name="Desany B."/>
            <person name="Just E."/>
            <person name="Morio T."/>
            <person name="Rost R."/>
            <person name="Churcher C."/>
            <person name="Cooper J."/>
            <person name="Haydock S."/>
            <person name="van Driessche N."/>
            <person name="Cronin A."/>
            <person name="Goodhead I."/>
            <person name="Muzny D."/>
            <person name="Mourier T."/>
            <person name="Pain A."/>
            <person name="Lu M."/>
            <person name="Harper D."/>
            <person name="Lindsay R."/>
            <person name="Hauser H."/>
            <person name="James K."/>
            <person name="Quiles M."/>
            <person name="Madan Babu M."/>
            <person name="Saito T."/>
            <person name="Buchrieser C."/>
            <person name="Wardroper A."/>
            <person name="Felder M."/>
            <person name="Thangavelu M."/>
            <person name="Johnson D."/>
            <person name="Knights A."/>
            <person name="Loulseged H."/>
            <person name="Mungall K."/>
            <person name="Oliver K."/>
            <person name="Price C."/>
            <person name="Quail M.A."/>
            <person name="Urushihara H."/>
            <person name="Hernandez J."/>
            <person name="Rabbinowitsch E."/>
            <person name="Steffen D."/>
            <person name="Sanders M."/>
            <person name="Ma J."/>
            <person name="Kohara Y."/>
            <person name="Sharp S."/>
            <person name="Simmonds M."/>
            <person name="Spiegler S."/>
            <person name="Tivey A."/>
            <person name="Sugano S."/>
            <person name="White B."/>
            <person name="Walker D."/>
            <person name="Woodward J."/>
            <person name="Winckler T."/>
            <person name="Tanaka Y."/>
            <person name="Shaulsky G."/>
            <person name="Schleicher M."/>
            <person name="Weinstock G."/>
            <person name="Rosenthal A."/>
            <person name="Cox E.C."/>
            <person name="Chisholm R.L."/>
            <person name="Gibbs R."/>
            <person name="Loomis W.F."/>
            <person name="Platzer M."/>
            <person name="Kay R.R."/>
            <person name="Williams J."/>
            <person name="Dear P.H."/>
            <person name="Noegel A.A."/>
            <person name="Barrell B."/>
            <person name="Kuspa A."/>
        </authorList>
    </citation>
    <scope>NUCLEOTIDE SEQUENCE [LARGE SCALE GENOMIC DNA]</scope>
    <source>
        <strain evidence="11 12">AX4</strain>
    </source>
</reference>
<dbReference type="GO" id="GO:0042761">
    <property type="term" value="P:very long-chain fatty acid biosynthetic process"/>
    <property type="evidence" value="ECO:0000318"/>
    <property type="project" value="GO_Central"/>
</dbReference>
<accession>C7FZW5</accession>
<comment type="catalytic activity">
    <reaction evidence="10">
        <text>an acyl-CoA + malonyl-CoA + H(+) = a 3-oxoacyl-CoA + CO2 + CoA</text>
        <dbReference type="Rhea" id="RHEA:50252"/>
        <dbReference type="ChEBI" id="CHEBI:15378"/>
        <dbReference type="ChEBI" id="CHEBI:16526"/>
        <dbReference type="ChEBI" id="CHEBI:57287"/>
        <dbReference type="ChEBI" id="CHEBI:57384"/>
        <dbReference type="ChEBI" id="CHEBI:58342"/>
        <dbReference type="ChEBI" id="CHEBI:90726"/>
    </reaction>
    <physiologicalReaction direction="left-to-right" evidence="10">
        <dbReference type="Rhea" id="RHEA:50253"/>
    </physiologicalReaction>
</comment>
<evidence type="ECO:0000256" key="3">
    <source>
        <dbReference type="ARBA" id="ARBA00022679"/>
    </source>
</evidence>
<keyword evidence="2 10" id="KW-0444">Lipid biosynthesis</keyword>
<dbReference type="VEuPathDB" id="AmoebaDB:DDB_G0270312"/>
<dbReference type="KEGG" id="ddi:DDB_G0270312"/>
<dbReference type="eggNOG" id="KOG3071">
    <property type="taxonomic scope" value="Eukaryota"/>
</dbReference>
<sequence>MFLVDYYNYLSERYDYYLTLRDERVLNWPLINRPHEMIYLVIGYFAIIFFGQKIMKKQKPFELRYPLIIHNVVCTLLSLYMTIEITYQAYSNNYSLMCNSVDYSEKGLGMAKVLWLFYFSKFIEFMDTFFMVLRKKDSQITVLHVYHHSTMPMLWIMGIWYAAGGDSYISALINSFIHTVMYSYYALSLFGFNIWWKKYLTQLQLIQFAMNLIFSMWSLYNDCKFIKWMHWGMIIYMISFLFLFGAFYKRSYSQPKKSTKKIQ</sequence>
<dbReference type="Pfam" id="PF01151">
    <property type="entry name" value="ELO"/>
    <property type="match status" value="1"/>
</dbReference>
<dbReference type="GeneID" id="8617670"/>
<dbReference type="Reactome" id="R-DDI-2046105">
    <property type="pathway name" value="Linoleic acid (LA) metabolism"/>
</dbReference>
<gene>
    <name evidence="11" type="ORF">DDB_G0270312</name>
</gene>
<evidence type="ECO:0000256" key="9">
    <source>
        <dbReference type="ARBA" id="ARBA00023160"/>
    </source>
</evidence>
<dbReference type="EMBL" id="AAFI02000005">
    <property type="protein sequence ID" value="EEU04154.1"/>
    <property type="molecule type" value="Genomic_DNA"/>
</dbReference>
<evidence type="ECO:0000256" key="10">
    <source>
        <dbReference type="RuleBase" id="RU361115"/>
    </source>
</evidence>
<keyword evidence="9 10" id="KW-0275">Fatty acid biosynthesis</keyword>
<dbReference type="InterPro" id="IPR002076">
    <property type="entry name" value="ELO_fam"/>
</dbReference>
<dbReference type="GO" id="GO:0034626">
    <property type="term" value="P:fatty acid elongation, polyunsaturated fatty acid"/>
    <property type="evidence" value="ECO:0000318"/>
    <property type="project" value="GO_Central"/>
</dbReference>
<dbReference type="HOGENOM" id="CLU_048483_0_1_1"/>
<feature type="transmembrane region" description="Helical" evidence="10">
    <location>
        <begin position="229"/>
        <end position="248"/>
    </location>
</feature>
<dbReference type="GO" id="GO:0030148">
    <property type="term" value="P:sphingolipid biosynthetic process"/>
    <property type="evidence" value="ECO:0000318"/>
    <property type="project" value="GO_Central"/>
</dbReference>
<evidence type="ECO:0000256" key="8">
    <source>
        <dbReference type="ARBA" id="ARBA00023136"/>
    </source>
</evidence>
<keyword evidence="3 10" id="KW-0808">Transferase</keyword>
<keyword evidence="6 10" id="KW-1133">Transmembrane helix</keyword>
<evidence type="ECO:0000256" key="6">
    <source>
        <dbReference type="ARBA" id="ARBA00022989"/>
    </source>
</evidence>
<organism evidence="11 12">
    <name type="scientific">Dictyostelium discoideum</name>
    <name type="common">Social amoeba</name>
    <dbReference type="NCBI Taxonomy" id="44689"/>
    <lineage>
        <taxon>Eukaryota</taxon>
        <taxon>Amoebozoa</taxon>
        <taxon>Evosea</taxon>
        <taxon>Eumycetozoa</taxon>
        <taxon>Dictyostelia</taxon>
        <taxon>Dictyosteliales</taxon>
        <taxon>Dictyosteliaceae</taxon>
        <taxon>Dictyostelium</taxon>
    </lineage>
</organism>
<dbReference type="AlphaFoldDB" id="C7FZW5"/>
<evidence type="ECO:0000256" key="5">
    <source>
        <dbReference type="ARBA" id="ARBA00022832"/>
    </source>
</evidence>
<evidence type="ECO:0000256" key="4">
    <source>
        <dbReference type="ARBA" id="ARBA00022692"/>
    </source>
</evidence>
<name>C7FZW5_DICDI</name>
<comment type="subcellular location">
    <subcellularLocation>
        <location evidence="1">Membrane</location>
        <topology evidence="1">Multi-pass membrane protein</topology>
    </subcellularLocation>
</comment>
<evidence type="ECO:0000256" key="1">
    <source>
        <dbReference type="ARBA" id="ARBA00004141"/>
    </source>
</evidence>
<dbReference type="RefSeq" id="XP_002649204.1">
    <property type="nucleotide sequence ID" value="XM_002649158.1"/>
</dbReference>
<feature type="transmembrane region" description="Helical" evidence="10">
    <location>
        <begin position="37"/>
        <end position="55"/>
    </location>
</feature>
<dbReference type="FunCoup" id="C7FZW5">
    <property type="interactions" value="28"/>
</dbReference>
<dbReference type="dictyBase" id="DDB_G0270312"/>
<keyword evidence="8 10" id="KW-0472">Membrane</keyword>
<dbReference type="STRING" id="44689.C7FZW5"/>
<feature type="transmembrane region" description="Helical" evidence="10">
    <location>
        <begin position="145"/>
        <end position="162"/>
    </location>
</feature>
<dbReference type="PhylomeDB" id="C7FZW5"/>
<feature type="transmembrane region" description="Helical" evidence="10">
    <location>
        <begin position="110"/>
        <end position="133"/>
    </location>
</feature>